<dbReference type="AlphaFoldDB" id="A0A1I0SHS1"/>
<dbReference type="SUPFAM" id="SSF55781">
    <property type="entry name" value="GAF domain-like"/>
    <property type="match status" value="1"/>
</dbReference>
<dbReference type="InterPro" id="IPR001633">
    <property type="entry name" value="EAL_dom"/>
</dbReference>
<dbReference type="SUPFAM" id="SSF55073">
    <property type="entry name" value="Nucleotide cyclase"/>
    <property type="match status" value="1"/>
</dbReference>
<dbReference type="SUPFAM" id="SSF141868">
    <property type="entry name" value="EAL domain-like"/>
    <property type="match status" value="1"/>
</dbReference>
<evidence type="ECO:0000313" key="4">
    <source>
        <dbReference type="Proteomes" id="UP000182054"/>
    </source>
</evidence>
<dbReference type="NCBIfam" id="TIGR00254">
    <property type="entry name" value="GGDEF"/>
    <property type="match status" value="1"/>
</dbReference>
<dbReference type="Gene3D" id="3.20.20.450">
    <property type="entry name" value="EAL domain"/>
    <property type="match status" value="1"/>
</dbReference>
<dbReference type="CDD" id="cd01949">
    <property type="entry name" value="GGDEF"/>
    <property type="match status" value="1"/>
</dbReference>
<name>A0A1I0SHS1_9NOCA</name>
<feature type="domain" description="GGDEF" evidence="2">
    <location>
        <begin position="208"/>
        <end position="341"/>
    </location>
</feature>
<dbReference type="SMART" id="SM00052">
    <property type="entry name" value="EAL"/>
    <property type="match status" value="1"/>
</dbReference>
<proteinExistence type="predicted"/>
<evidence type="ECO:0000259" key="2">
    <source>
        <dbReference type="PROSITE" id="PS50887"/>
    </source>
</evidence>
<dbReference type="Pfam" id="PF00990">
    <property type="entry name" value="GGDEF"/>
    <property type="match status" value="1"/>
</dbReference>
<dbReference type="PANTHER" id="PTHR44757">
    <property type="entry name" value="DIGUANYLATE CYCLASE DGCP"/>
    <property type="match status" value="1"/>
</dbReference>
<sequence>MELSPSLDVLVTRVATHLIGADAPTAPSAYRAGLRDLRDWFGVDTVFLRHHDSHHRITTLVAEWPRREHVPDPDPLGVVEFAGADPVFAATEHLQEPLVFRPGSPARAYAERVESASGMSAVSMVAVPLRSGPATTGVLGLVAAGDRQWTEDELGALKATASLFSQVQARVSAEERLRWAARHDALTGLLNRRGMADELSARLAEGRPRFAVLYFDLDRLEALNDVLGHTAGDEFLRTVAERLRRFTDDDSLLCRWGGDEFVLLLPRATTEDEAYVEACGLLMSVTARVELAGDVVSRTASIGVAVARPGIDTVDSVIAGADQAAIAAKSAGGNAVSLFTDEIRERTALRNDIELHLRAAIENDALLLHFQPEIDLTTGRITAVEALVRWLHPTRGMIPPADFVGIAESVNLATELGRWVLNEACRTYASWRQRLGESTITLRVNVSPAQLVSRDFIGVVETTLARHAMSPADLCIEITEVAVVHDVTLAARALAAVRALGVRVAIDDFGTGYSSLSHLKTLPVDAVKIDREFVAHLDTDAADRAIVGAVVTLATAYRLDLIAEGLETVEARTALLDLGCTRAQGYLYARPEPAEVVFDMLRVGTLMPS</sequence>
<gene>
    <name evidence="3" type="ORF">SAMN05444374_101241</name>
</gene>
<dbReference type="Pfam" id="PF01590">
    <property type="entry name" value="GAF"/>
    <property type="match status" value="1"/>
</dbReference>
<dbReference type="InterPro" id="IPR003018">
    <property type="entry name" value="GAF"/>
</dbReference>
<dbReference type="Proteomes" id="UP000182054">
    <property type="component" value="Unassembled WGS sequence"/>
</dbReference>
<dbReference type="InterPro" id="IPR043128">
    <property type="entry name" value="Rev_trsase/Diguanyl_cyclase"/>
</dbReference>
<dbReference type="Gene3D" id="3.30.70.270">
    <property type="match status" value="1"/>
</dbReference>
<dbReference type="Gene3D" id="3.30.450.40">
    <property type="match status" value="1"/>
</dbReference>
<evidence type="ECO:0000313" key="3">
    <source>
        <dbReference type="EMBL" id="SFA39058.1"/>
    </source>
</evidence>
<protein>
    <submittedName>
        <fullName evidence="3">Diguanylate cyclase/phosphodiesterase with GAF sensor</fullName>
    </submittedName>
</protein>
<dbReference type="Pfam" id="PF00563">
    <property type="entry name" value="EAL"/>
    <property type="match status" value="1"/>
</dbReference>
<dbReference type="SMART" id="SM00065">
    <property type="entry name" value="GAF"/>
    <property type="match status" value="1"/>
</dbReference>
<dbReference type="InterPro" id="IPR029016">
    <property type="entry name" value="GAF-like_dom_sf"/>
</dbReference>
<organism evidence="3 4">
    <name type="scientific">Rhodococcoides kroppenstedtii</name>
    <dbReference type="NCBI Taxonomy" id="293050"/>
    <lineage>
        <taxon>Bacteria</taxon>
        <taxon>Bacillati</taxon>
        <taxon>Actinomycetota</taxon>
        <taxon>Actinomycetes</taxon>
        <taxon>Mycobacteriales</taxon>
        <taxon>Nocardiaceae</taxon>
        <taxon>Rhodococcoides</taxon>
    </lineage>
</organism>
<reference evidence="3 4" key="1">
    <citation type="submission" date="2016-10" db="EMBL/GenBank/DDBJ databases">
        <authorList>
            <person name="de Groot N.N."/>
        </authorList>
    </citation>
    <scope>NUCLEOTIDE SEQUENCE [LARGE SCALE GENOMIC DNA]</scope>
    <source>
        <strain evidence="3 4">DSM 44908</strain>
    </source>
</reference>
<feature type="domain" description="EAL" evidence="1">
    <location>
        <begin position="350"/>
        <end position="605"/>
    </location>
</feature>
<dbReference type="InterPro" id="IPR029787">
    <property type="entry name" value="Nucleotide_cyclase"/>
</dbReference>
<dbReference type="CDD" id="cd01948">
    <property type="entry name" value="EAL"/>
    <property type="match status" value="1"/>
</dbReference>
<dbReference type="SMART" id="SM00267">
    <property type="entry name" value="GGDEF"/>
    <property type="match status" value="1"/>
</dbReference>
<dbReference type="InterPro" id="IPR000160">
    <property type="entry name" value="GGDEF_dom"/>
</dbReference>
<dbReference type="InterPro" id="IPR035919">
    <property type="entry name" value="EAL_sf"/>
</dbReference>
<evidence type="ECO:0000259" key="1">
    <source>
        <dbReference type="PROSITE" id="PS50883"/>
    </source>
</evidence>
<dbReference type="EMBL" id="FOJN01000001">
    <property type="protein sequence ID" value="SFA39058.1"/>
    <property type="molecule type" value="Genomic_DNA"/>
</dbReference>
<dbReference type="PANTHER" id="PTHR44757:SF2">
    <property type="entry name" value="BIOFILM ARCHITECTURE MAINTENANCE PROTEIN MBAA"/>
    <property type="match status" value="1"/>
</dbReference>
<accession>A0A1I0SHS1</accession>
<dbReference type="PROSITE" id="PS50887">
    <property type="entry name" value="GGDEF"/>
    <property type="match status" value="1"/>
</dbReference>
<dbReference type="InterPro" id="IPR052155">
    <property type="entry name" value="Biofilm_reg_signaling"/>
</dbReference>
<dbReference type="PROSITE" id="PS50883">
    <property type="entry name" value="EAL"/>
    <property type="match status" value="1"/>
</dbReference>